<evidence type="ECO:0000259" key="1">
    <source>
        <dbReference type="Pfam" id="PF00685"/>
    </source>
</evidence>
<proteinExistence type="predicted"/>
<comment type="caution">
    <text evidence="2">The sequence shown here is derived from an EMBL/GenBank/DDBJ whole genome shotgun (WGS) entry which is preliminary data.</text>
</comment>
<reference evidence="2 3" key="1">
    <citation type="submission" date="2021-03" db="EMBL/GenBank/DDBJ databases">
        <title>Whole genome sequence of Metabacillus bambusae BG109.</title>
        <authorList>
            <person name="Jeong J.W."/>
        </authorList>
    </citation>
    <scope>NUCLEOTIDE SEQUENCE [LARGE SCALE GENOMIC DNA]</scope>
    <source>
        <strain evidence="2 3">BG109</strain>
    </source>
</reference>
<protein>
    <submittedName>
        <fullName evidence="2">Sulfotransferase domain-containing protein</fullName>
    </submittedName>
</protein>
<sequence>MIGGVGGSGTRIVAELLKQIGFFMGSKINSANDNMEFANLFFNYNEGTFRNIISNKNITFQKLSKFEQLIFNSDQLKLSNYIGWGWKNPPSHIYLDFLSQYFKNLKYIFVIRNGLDMAYSKNQNQLINWGSFFNVSMPKSPILQPKASLEYWIKANQRAINLGNTLLGERFLVIKYEDLCENPQREINRLINFVDTSLENINIDELCSLIIKPETMGRYKQQDLSIFTKKDIESVRQFGFDIDTKYSS</sequence>
<dbReference type="InterPro" id="IPR027417">
    <property type="entry name" value="P-loop_NTPase"/>
</dbReference>
<evidence type="ECO:0000313" key="3">
    <source>
        <dbReference type="Proteomes" id="UP000663981"/>
    </source>
</evidence>
<accession>A0ABS3N9E5</accession>
<dbReference type="Gene3D" id="3.40.50.300">
    <property type="entry name" value="P-loop containing nucleotide triphosphate hydrolases"/>
    <property type="match status" value="1"/>
</dbReference>
<gene>
    <name evidence="2" type="ORF">I7822_25140</name>
</gene>
<feature type="domain" description="Sulfotransferase" evidence="1">
    <location>
        <begin position="3"/>
        <end position="234"/>
    </location>
</feature>
<organism evidence="2 3">
    <name type="scientific">Metabacillus bambusae</name>
    <dbReference type="NCBI Taxonomy" id="2795218"/>
    <lineage>
        <taxon>Bacteria</taxon>
        <taxon>Bacillati</taxon>
        <taxon>Bacillota</taxon>
        <taxon>Bacilli</taxon>
        <taxon>Bacillales</taxon>
        <taxon>Bacillaceae</taxon>
        <taxon>Metabacillus</taxon>
    </lineage>
</organism>
<keyword evidence="3" id="KW-1185">Reference proteome</keyword>
<dbReference type="InterPro" id="IPR000863">
    <property type="entry name" value="Sulfotransferase_dom"/>
</dbReference>
<dbReference type="SUPFAM" id="SSF52540">
    <property type="entry name" value="P-loop containing nucleoside triphosphate hydrolases"/>
    <property type="match status" value="1"/>
</dbReference>
<evidence type="ECO:0000313" key="2">
    <source>
        <dbReference type="EMBL" id="MBO1514919.1"/>
    </source>
</evidence>
<dbReference type="EMBL" id="JAGDEL010000028">
    <property type="protein sequence ID" value="MBO1514919.1"/>
    <property type="molecule type" value="Genomic_DNA"/>
</dbReference>
<name>A0ABS3N9E5_9BACI</name>
<dbReference type="RefSeq" id="WP_207981820.1">
    <property type="nucleotide sequence ID" value="NZ_JAGDEL010000028.1"/>
</dbReference>
<dbReference type="Pfam" id="PF00685">
    <property type="entry name" value="Sulfotransfer_1"/>
    <property type="match status" value="1"/>
</dbReference>
<dbReference type="Proteomes" id="UP000663981">
    <property type="component" value="Unassembled WGS sequence"/>
</dbReference>